<comment type="caution">
    <text evidence="2">The sequence shown here is derived from an EMBL/GenBank/DDBJ whole genome shotgun (WGS) entry which is preliminary data.</text>
</comment>
<dbReference type="EMBL" id="JAMTCJ010000002">
    <property type="protein sequence ID" value="MCP2176049.1"/>
    <property type="molecule type" value="Genomic_DNA"/>
</dbReference>
<evidence type="ECO:0000313" key="2">
    <source>
        <dbReference type="EMBL" id="MCP2176049.1"/>
    </source>
</evidence>
<feature type="compositionally biased region" description="Basic and acidic residues" evidence="1">
    <location>
        <begin position="27"/>
        <end position="42"/>
    </location>
</feature>
<proteinExistence type="predicted"/>
<accession>A0ABT1HD05</accession>
<sequence length="53" mass="5713">MAKNTGKGSRKGAVTSRTQVKTPGGWTKRDSSNGQFLDRKSDSAPFKGVTKEK</sequence>
<evidence type="ECO:0000256" key="1">
    <source>
        <dbReference type="SAM" id="MobiDB-lite"/>
    </source>
</evidence>
<dbReference type="Proteomes" id="UP001206895">
    <property type="component" value="Unassembled WGS sequence"/>
</dbReference>
<feature type="region of interest" description="Disordered" evidence="1">
    <location>
        <begin position="1"/>
        <end position="53"/>
    </location>
</feature>
<keyword evidence="3" id="KW-1185">Reference proteome</keyword>
<evidence type="ECO:0000313" key="3">
    <source>
        <dbReference type="Proteomes" id="UP001206895"/>
    </source>
</evidence>
<organism evidence="2 3">
    <name type="scientific">Williamsia maris</name>
    <dbReference type="NCBI Taxonomy" id="72806"/>
    <lineage>
        <taxon>Bacteria</taxon>
        <taxon>Bacillati</taxon>
        <taxon>Actinomycetota</taxon>
        <taxon>Actinomycetes</taxon>
        <taxon>Mycobacteriales</taxon>
        <taxon>Nocardiaceae</taxon>
        <taxon>Williamsia</taxon>
    </lineage>
</organism>
<protein>
    <submittedName>
        <fullName evidence="2">Uncharacterized protein</fullName>
    </submittedName>
</protein>
<reference evidence="2 3" key="1">
    <citation type="submission" date="2022-06" db="EMBL/GenBank/DDBJ databases">
        <title>Genomic Encyclopedia of Archaeal and Bacterial Type Strains, Phase II (KMG-II): from individual species to whole genera.</title>
        <authorList>
            <person name="Goeker M."/>
        </authorList>
    </citation>
    <scope>NUCLEOTIDE SEQUENCE [LARGE SCALE GENOMIC DNA]</scope>
    <source>
        <strain evidence="2 3">DSM 44693</strain>
    </source>
</reference>
<name>A0ABT1HD05_9NOCA</name>
<gene>
    <name evidence="2" type="ORF">LX13_001868</name>
</gene>